<dbReference type="EMBL" id="CP099427">
    <property type="protein sequence ID" value="USW58179.1"/>
    <property type="molecule type" value="Genomic_DNA"/>
</dbReference>
<evidence type="ECO:0000313" key="1">
    <source>
        <dbReference type="EMBL" id="USW58179.1"/>
    </source>
</evidence>
<accession>A0A9Q9AZQ0</accession>
<dbReference type="OrthoDB" id="3626988at2759"/>
<evidence type="ECO:0000313" key="2">
    <source>
        <dbReference type="Proteomes" id="UP001056384"/>
    </source>
</evidence>
<reference evidence="1" key="1">
    <citation type="submission" date="2022-06" db="EMBL/GenBank/DDBJ databases">
        <title>Complete genome sequences of two strains of the flax pathogen Septoria linicola.</title>
        <authorList>
            <person name="Lapalu N."/>
            <person name="Simon A."/>
            <person name="Demenou B."/>
            <person name="Paumier D."/>
            <person name="Guillot M.-P."/>
            <person name="Gout L."/>
            <person name="Valade R."/>
        </authorList>
    </citation>
    <scope>NUCLEOTIDE SEQUENCE</scope>
    <source>
        <strain evidence="1">SE15195</strain>
    </source>
</reference>
<name>A0A9Q9AZQ0_9PEZI</name>
<dbReference type="AlphaFoldDB" id="A0A9Q9AZQ0"/>
<keyword evidence="2" id="KW-1185">Reference proteome</keyword>
<organism evidence="1 2">
    <name type="scientific">Septoria linicola</name>
    <dbReference type="NCBI Taxonomy" id="215465"/>
    <lineage>
        <taxon>Eukaryota</taxon>
        <taxon>Fungi</taxon>
        <taxon>Dikarya</taxon>
        <taxon>Ascomycota</taxon>
        <taxon>Pezizomycotina</taxon>
        <taxon>Dothideomycetes</taxon>
        <taxon>Dothideomycetidae</taxon>
        <taxon>Mycosphaerellales</taxon>
        <taxon>Mycosphaerellaceae</taxon>
        <taxon>Septoria</taxon>
    </lineage>
</organism>
<dbReference type="Proteomes" id="UP001056384">
    <property type="component" value="Chromosome 10"/>
</dbReference>
<gene>
    <name evidence="1" type="ORF">Slin15195_G114980</name>
</gene>
<proteinExistence type="predicted"/>
<sequence length="268" mass="30102">MCAKLLDLSDELLSHICSYAMTWRASAQQGGSTFMQQPDGVVSEQISKRFRELLQPFRCCQRLYKIARHEYLESNVIVLNLSDIRGSASRLEFTSGKSQMIMTGNPDPLLRSIVHVQLVVSISDMRAPFSQPFASPVSGRLWRSGEDVLSLSKEAESLKRLTGLCPNLRTLHIFLKVDEWVLYGKGPYLRKVEGVAQSDACNRYRRHAEAMAELAKEVPLKTVSVSFGHWRGDVAVLKMVDRDADEIIDACLMPTVRETLSGPMAQVR</sequence>
<protein>
    <submittedName>
        <fullName evidence="1">Uncharacterized protein</fullName>
    </submittedName>
</protein>